<name>B9SMV5_RICCO</name>
<accession>B9SMV5</accession>
<gene>
    <name evidence="2" type="ORF">RCOM_0471180</name>
</gene>
<dbReference type="eggNOG" id="ENOG502S2H1">
    <property type="taxonomic scope" value="Eukaryota"/>
</dbReference>
<dbReference type="AlphaFoldDB" id="B9SMV5"/>
<feature type="compositionally biased region" description="Basic and acidic residues" evidence="1">
    <location>
        <begin position="81"/>
        <end position="99"/>
    </location>
</feature>
<proteinExistence type="predicted"/>
<dbReference type="EMBL" id="EQ974038">
    <property type="protein sequence ID" value="EEF35076.1"/>
    <property type="molecule type" value="Genomic_DNA"/>
</dbReference>
<evidence type="ECO:0000313" key="3">
    <source>
        <dbReference type="Proteomes" id="UP000008311"/>
    </source>
</evidence>
<dbReference type="PANTHER" id="PTHR33052">
    <property type="entry name" value="DUF4228 DOMAIN PROTEIN-RELATED"/>
    <property type="match status" value="1"/>
</dbReference>
<keyword evidence="3" id="KW-1185">Reference proteome</keyword>
<evidence type="ECO:0000313" key="2">
    <source>
        <dbReference type="EMBL" id="EEF35076.1"/>
    </source>
</evidence>
<reference evidence="3" key="1">
    <citation type="journal article" date="2010" name="Nat. Biotechnol.">
        <title>Draft genome sequence of the oilseed species Ricinus communis.</title>
        <authorList>
            <person name="Chan A.P."/>
            <person name="Crabtree J."/>
            <person name="Zhao Q."/>
            <person name="Lorenzi H."/>
            <person name="Orvis J."/>
            <person name="Puiu D."/>
            <person name="Melake-Berhan A."/>
            <person name="Jones K.M."/>
            <person name="Redman J."/>
            <person name="Chen G."/>
            <person name="Cahoon E.B."/>
            <person name="Gedil M."/>
            <person name="Stanke M."/>
            <person name="Haas B.J."/>
            <person name="Wortman J.R."/>
            <person name="Fraser-Liggett C.M."/>
            <person name="Ravel J."/>
            <person name="Rabinowicz P.D."/>
        </authorList>
    </citation>
    <scope>NUCLEOTIDE SEQUENCE [LARGE SCALE GENOMIC DNA]</scope>
    <source>
        <strain evidence="3">cv. Hale</strain>
    </source>
</reference>
<sequence>MAMGHKELHDRPVVASEIIRRNPKCVVAYPNVFQQPWAIVAPDTILMLGQKFYVLPISTIRKLQRHSLKHSSSHNNPISETKSESPQEDNNEPKDSGRKEGCFVKINASWASLAIILPGANSRRKHLMRYWASQEEGPRGPYYATDDSVSLPFYEVK</sequence>
<feature type="region of interest" description="Disordered" evidence="1">
    <location>
        <begin position="65"/>
        <end position="99"/>
    </location>
</feature>
<organism evidence="2 3">
    <name type="scientific">Ricinus communis</name>
    <name type="common">Castor bean</name>
    <dbReference type="NCBI Taxonomy" id="3988"/>
    <lineage>
        <taxon>Eukaryota</taxon>
        <taxon>Viridiplantae</taxon>
        <taxon>Streptophyta</taxon>
        <taxon>Embryophyta</taxon>
        <taxon>Tracheophyta</taxon>
        <taxon>Spermatophyta</taxon>
        <taxon>Magnoliopsida</taxon>
        <taxon>eudicotyledons</taxon>
        <taxon>Gunneridae</taxon>
        <taxon>Pentapetalae</taxon>
        <taxon>rosids</taxon>
        <taxon>fabids</taxon>
        <taxon>Malpighiales</taxon>
        <taxon>Euphorbiaceae</taxon>
        <taxon>Acalyphoideae</taxon>
        <taxon>Acalypheae</taxon>
        <taxon>Ricinus</taxon>
    </lineage>
</organism>
<dbReference type="Proteomes" id="UP000008311">
    <property type="component" value="Unassembled WGS sequence"/>
</dbReference>
<evidence type="ECO:0000256" key="1">
    <source>
        <dbReference type="SAM" id="MobiDB-lite"/>
    </source>
</evidence>
<dbReference type="InterPro" id="IPR025322">
    <property type="entry name" value="PADRE_dom"/>
</dbReference>
<protein>
    <submittedName>
        <fullName evidence="2">Uncharacterized protein</fullName>
    </submittedName>
</protein>
<dbReference type="Pfam" id="PF14009">
    <property type="entry name" value="PADRE"/>
    <property type="match status" value="1"/>
</dbReference>
<dbReference type="InParanoid" id="B9SMV5"/>